<reference evidence="7 8" key="1">
    <citation type="submission" date="2023-04" db="EMBL/GenBank/DDBJ databases">
        <title>YMD61, complete Genome.</title>
        <authorList>
            <person name="Zhang J."/>
        </authorList>
    </citation>
    <scope>NUCLEOTIDE SEQUENCE [LARGE SCALE GENOMIC DNA]</scope>
    <source>
        <strain evidence="7 8">YMD61</strain>
    </source>
</reference>
<comment type="subcellular location">
    <subcellularLocation>
        <location evidence="1">Membrane</location>
    </subcellularLocation>
</comment>
<feature type="domain" description="POTRA" evidence="6">
    <location>
        <begin position="187"/>
        <end position="240"/>
    </location>
</feature>
<dbReference type="Pfam" id="PF07244">
    <property type="entry name" value="POTRA"/>
    <property type="match status" value="1"/>
</dbReference>
<dbReference type="PANTHER" id="PTHR12815">
    <property type="entry name" value="SORTING AND ASSEMBLY MACHINERY SAMM50 PROTEIN FAMILY MEMBER"/>
    <property type="match status" value="1"/>
</dbReference>
<proteinExistence type="predicted"/>
<dbReference type="EMBL" id="CP124535">
    <property type="protein sequence ID" value="WGV15256.1"/>
    <property type="molecule type" value="Genomic_DNA"/>
</dbReference>
<evidence type="ECO:0000256" key="3">
    <source>
        <dbReference type="ARBA" id="ARBA00022692"/>
    </source>
</evidence>
<organism evidence="7 8">
    <name type="scientific">Fuscovulum ytuae</name>
    <dbReference type="NCBI Taxonomy" id="3042299"/>
    <lineage>
        <taxon>Bacteria</taxon>
        <taxon>Pseudomonadati</taxon>
        <taxon>Pseudomonadota</taxon>
        <taxon>Alphaproteobacteria</taxon>
        <taxon>Rhodobacterales</taxon>
        <taxon>Paracoccaceae</taxon>
        <taxon>Fuscovulum</taxon>
    </lineage>
</organism>
<keyword evidence="8" id="KW-1185">Reference proteome</keyword>
<evidence type="ECO:0000313" key="8">
    <source>
        <dbReference type="Proteomes" id="UP001230978"/>
    </source>
</evidence>
<dbReference type="InterPro" id="IPR000184">
    <property type="entry name" value="Bac_surfAg_D15"/>
</dbReference>
<feature type="domain" description="Bacterial surface antigen (D15)" evidence="5">
    <location>
        <begin position="286"/>
        <end position="586"/>
    </location>
</feature>
<evidence type="ECO:0000313" key="7">
    <source>
        <dbReference type="EMBL" id="WGV15256.1"/>
    </source>
</evidence>
<sequence>MAGLAGPGMALERLEFTAPGADEALLDSLRAASVLLAEERDDQQDAQDLFAAARAEYGRLLGALYGAGHYSAVISVRVDGREAAGIAPLDAPDRIDVIEVRVEPGPAFRLSEARIGPLASGTVLPKGFAVGQPAPSGILREAATAGVNGWRDQGHAKAAVAGQDVVADHAAATLAARILLEPGPRLRFGQLSVAGAERMEVRRIVKIAGLPEGEVYSPAEVNRAAQRLRRTGVFKSVTLSEGDVAAPDLLPMLATVVEEKPRRYSFGAEVATEEGLSLSGFWLHRNLLGGAERLRIEGSVTNIGAQNSGVDYKLGVTLDRPATLTADTTVGIEAEIGHLDEEDYFADVAMAGVKATHYFSETLTGRVGLRYEYAKGRDGFDAFLFRNVGIPVGVTWDRRDNPLNPANGFYVDAEVKPFFGLGTTGSGTRSTLDARGYLGLGAEDGVVLAGRLQLGMIDGSALLETPRDDLFYSGGGGTVRGQPYQSLGVTVARGLLSGKIGGTHFIGTQLEARAKVADRIGVVGFFDTGRIDVGGFFGTAGDWHSGAGIGLRYDTGFGPIRLDVAAPVGGTTGEGVQIYVGLGQAF</sequence>
<keyword evidence="2" id="KW-1134">Transmembrane beta strand</keyword>
<keyword evidence="3" id="KW-0812">Transmembrane</keyword>
<dbReference type="PANTHER" id="PTHR12815:SF18">
    <property type="entry name" value="SORTING AND ASSEMBLY MACHINERY COMPONENT 50 HOMOLOG"/>
    <property type="match status" value="1"/>
</dbReference>
<dbReference type="Pfam" id="PF01103">
    <property type="entry name" value="Omp85"/>
    <property type="match status" value="1"/>
</dbReference>
<evidence type="ECO:0000256" key="4">
    <source>
        <dbReference type="ARBA" id="ARBA00023136"/>
    </source>
</evidence>
<dbReference type="Gene3D" id="3.10.20.310">
    <property type="entry name" value="membrane protein fhac"/>
    <property type="match status" value="1"/>
</dbReference>
<dbReference type="Proteomes" id="UP001230978">
    <property type="component" value="Chromosome"/>
</dbReference>
<evidence type="ECO:0000256" key="2">
    <source>
        <dbReference type="ARBA" id="ARBA00022452"/>
    </source>
</evidence>
<evidence type="ECO:0000256" key="1">
    <source>
        <dbReference type="ARBA" id="ARBA00004370"/>
    </source>
</evidence>
<name>A0ABY8Q371_9RHOB</name>
<dbReference type="InterPro" id="IPR010827">
    <property type="entry name" value="BamA/TamA_POTRA"/>
</dbReference>
<accession>A0ABY8Q371</accession>
<evidence type="ECO:0000259" key="6">
    <source>
        <dbReference type="Pfam" id="PF07244"/>
    </source>
</evidence>
<gene>
    <name evidence="7" type="ORF">QF092_13380</name>
</gene>
<keyword evidence="4" id="KW-0472">Membrane</keyword>
<protein>
    <submittedName>
        <fullName evidence="7">Autotransporter assembly complex family protein</fullName>
    </submittedName>
</protein>
<evidence type="ECO:0000259" key="5">
    <source>
        <dbReference type="Pfam" id="PF01103"/>
    </source>
</evidence>
<dbReference type="Gene3D" id="2.40.160.50">
    <property type="entry name" value="membrane protein fhac: a member of the omp85/tpsb transporter family"/>
    <property type="match status" value="1"/>
</dbReference>
<dbReference type="InterPro" id="IPR039910">
    <property type="entry name" value="D15-like"/>
</dbReference>
<dbReference type="RefSeq" id="WP_281464453.1">
    <property type="nucleotide sequence ID" value="NZ_CP124535.1"/>
</dbReference>